<sequence length="160" mass="18021">MKMRNNYSNPSIWGWPWCLCPHDRDQPTFHGAFLVKKQFIRATKTCVQPDNHGPNNQSHQNIQPDIGEQQCDHSNKSQNTKHNPVVQGSIEEDDRSVSIEVEEEPGDKYNEKDNHGDGLPQQAEVEDEEHGHDVVDSEMVEVPSDAGNGVLVGVWEREGG</sequence>
<proteinExistence type="predicted"/>
<name>A0A833T8N1_JUGRE</name>
<feature type="region of interest" description="Disordered" evidence="1">
    <location>
        <begin position="46"/>
        <end position="160"/>
    </location>
</feature>
<dbReference type="Gramene" id="Jr_Scaffold_115_00010_p2">
    <property type="protein sequence ID" value="cds.Jr_Scaffold_115_00010_p2"/>
    <property type="gene ID" value="Jr_Scaffold_115_00010"/>
</dbReference>
<protein>
    <submittedName>
        <fullName evidence="2">Uncharacterized protein</fullName>
    </submittedName>
</protein>
<evidence type="ECO:0000256" key="1">
    <source>
        <dbReference type="SAM" id="MobiDB-lite"/>
    </source>
</evidence>
<comment type="caution">
    <text evidence="2">The sequence shown here is derived from an EMBL/GenBank/DDBJ whole genome shotgun (WGS) entry which is preliminary data.</text>
</comment>
<organism evidence="2 4">
    <name type="scientific">Juglans regia</name>
    <name type="common">English walnut</name>
    <dbReference type="NCBI Taxonomy" id="51240"/>
    <lineage>
        <taxon>Eukaryota</taxon>
        <taxon>Viridiplantae</taxon>
        <taxon>Streptophyta</taxon>
        <taxon>Embryophyta</taxon>
        <taxon>Tracheophyta</taxon>
        <taxon>Spermatophyta</taxon>
        <taxon>Magnoliopsida</taxon>
        <taxon>eudicotyledons</taxon>
        <taxon>Gunneridae</taxon>
        <taxon>Pentapetalae</taxon>
        <taxon>rosids</taxon>
        <taxon>fabids</taxon>
        <taxon>Fagales</taxon>
        <taxon>Juglandaceae</taxon>
        <taxon>Juglans</taxon>
    </lineage>
</organism>
<feature type="compositionally biased region" description="Acidic residues" evidence="1">
    <location>
        <begin position="90"/>
        <end position="105"/>
    </location>
</feature>
<dbReference type="AlphaFoldDB" id="A0A833T8N1"/>
<reference evidence="2" key="1">
    <citation type="submission" date="2015-10" db="EMBL/GenBank/DDBJ databases">
        <authorList>
            <person name="Martinez-Garcia P.J."/>
            <person name="Crepeau M.W."/>
            <person name="Puiu D."/>
            <person name="Gonzalez-Ibeas D."/>
            <person name="Whalen J."/>
            <person name="Stevens K."/>
            <person name="Paul R."/>
            <person name="Butterfield T."/>
            <person name="Britton M."/>
            <person name="Reagan R."/>
            <person name="Chakraborty S."/>
            <person name="Walawage S.L."/>
            <person name="Vasquez-Gross H.A."/>
            <person name="Cardeno C."/>
            <person name="Famula R."/>
            <person name="Pratt K."/>
            <person name="Kuruganti S."/>
            <person name="Aradhya M.K."/>
            <person name="Leslie C.A."/>
            <person name="Dandekar A.M."/>
            <person name="Salzberg S.L."/>
            <person name="Wegrzyn J.L."/>
            <person name="Langley C.H."/>
            <person name="Neale D.B."/>
        </authorList>
    </citation>
    <scope>NUCLEOTIDE SEQUENCE</scope>
    <source>
        <tissue evidence="2">Leaves</tissue>
    </source>
</reference>
<evidence type="ECO:0000313" key="4">
    <source>
        <dbReference type="Proteomes" id="UP000619265"/>
    </source>
</evidence>
<feature type="compositionally biased region" description="Basic and acidic residues" evidence="1">
    <location>
        <begin position="106"/>
        <end position="116"/>
    </location>
</feature>
<gene>
    <name evidence="3" type="ORF">F2P56_018806</name>
    <name evidence="2" type="ORF">F2P56_036923</name>
</gene>
<evidence type="ECO:0000313" key="3">
    <source>
        <dbReference type="EMBL" id="KAF5462830.1"/>
    </source>
</evidence>
<dbReference type="EMBL" id="LIHL02000130">
    <property type="protein sequence ID" value="KAF5442052.1"/>
    <property type="molecule type" value="Genomic_DNA"/>
</dbReference>
<dbReference type="Proteomes" id="UP000619265">
    <property type="component" value="Unassembled WGS sequence"/>
</dbReference>
<evidence type="ECO:0000313" key="2">
    <source>
        <dbReference type="EMBL" id="KAF5442052.1"/>
    </source>
</evidence>
<accession>A0A833T8N1</accession>
<dbReference type="Gramene" id="Jr08_15550_p2">
    <property type="protein sequence ID" value="cds.Jr08_15550_p2"/>
    <property type="gene ID" value="Jr08_15550"/>
</dbReference>
<feature type="compositionally biased region" description="Polar residues" evidence="1">
    <location>
        <begin position="46"/>
        <end position="63"/>
    </location>
</feature>
<dbReference type="EMBL" id="LIHL02000008">
    <property type="protein sequence ID" value="KAF5462830.1"/>
    <property type="molecule type" value="Genomic_DNA"/>
</dbReference>
<reference evidence="2" key="2">
    <citation type="submission" date="2020-03" db="EMBL/GenBank/DDBJ databases">
        <title>Walnut 2.0.</title>
        <authorList>
            <person name="Marrano A."/>
            <person name="Britton M."/>
            <person name="Zimin A.V."/>
            <person name="Zaini P.A."/>
            <person name="Workman R."/>
            <person name="Puiu D."/>
            <person name="Bianco L."/>
            <person name="Allen B.J."/>
            <person name="Troggio M."/>
            <person name="Leslie C.A."/>
            <person name="Timp W."/>
            <person name="Dendekar A."/>
            <person name="Salzberg S.L."/>
            <person name="Neale D.B."/>
        </authorList>
    </citation>
    <scope>NUCLEOTIDE SEQUENCE</scope>
    <source>
        <tissue evidence="2">Leaves</tissue>
    </source>
</reference>